<keyword evidence="2" id="KW-1185">Reference proteome</keyword>
<gene>
    <name evidence="1" type="ORF">ANCCAN_27782</name>
</gene>
<dbReference type="EMBL" id="JOJR01007118">
    <property type="protein sequence ID" value="RCN26491.1"/>
    <property type="molecule type" value="Genomic_DNA"/>
</dbReference>
<comment type="caution">
    <text evidence="1">The sequence shown here is derived from an EMBL/GenBank/DDBJ whole genome shotgun (WGS) entry which is preliminary data.</text>
</comment>
<dbReference type="Proteomes" id="UP000252519">
    <property type="component" value="Unassembled WGS sequence"/>
</dbReference>
<accession>A0A368F322</accession>
<sequence>MHLFQSVNSAPSFRDEVRDQHVKPPVIVTDQYGRRYLTKVENGETIYYADPHTQDTTAEQSEQRLVLDVKLRVPF</sequence>
<dbReference type="AlphaFoldDB" id="A0A368F322"/>
<evidence type="ECO:0000313" key="2">
    <source>
        <dbReference type="Proteomes" id="UP000252519"/>
    </source>
</evidence>
<reference evidence="1 2" key="1">
    <citation type="submission" date="2014-10" db="EMBL/GenBank/DDBJ databases">
        <title>Draft genome of the hookworm Ancylostoma caninum.</title>
        <authorList>
            <person name="Mitreva M."/>
        </authorList>
    </citation>
    <scope>NUCLEOTIDE SEQUENCE [LARGE SCALE GENOMIC DNA]</scope>
    <source>
        <strain evidence="1 2">Baltimore</strain>
    </source>
</reference>
<evidence type="ECO:0000313" key="1">
    <source>
        <dbReference type="EMBL" id="RCN26491.1"/>
    </source>
</evidence>
<proteinExistence type="predicted"/>
<name>A0A368F322_ANCCA</name>
<dbReference type="OrthoDB" id="10629720at2759"/>
<protein>
    <submittedName>
        <fullName evidence="1">Uncharacterized protein</fullName>
    </submittedName>
</protein>
<organism evidence="1 2">
    <name type="scientific">Ancylostoma caninum</name>
    <name type="common">Dog hookworm</name>
    <dbReference type="NCBI Taxonomy" id="29170"/>
    <lineage>
        <taxon>Eukaryota</taxon>
        <taxon>Metazoa</taxon>
        <taxon>Ecdysozoa</taxon>
        <taxon>Nematoda</taxon>
        <taxon>Chromadorea</taxon>
        <taxon>Rhabditida</taxon>
        <taxon>Rhabditina</taxon>
        <taxon>Rhabditomorpha</taxon>
        <taxon>Strongyloidea</taxon>
        <taxon>Ancylostomatidae</taxon>
        <taxon>Ancylostomatinae</taxon>
        <taxon>Ancylostoma</taxon>
    </lineage>
</organism>